<dbReference type="EMBL" id="NSKA01000001">
    <property type="protein sequence ID" value="PAU73836.1"/>
    <property type="molecule type" value="Genomic_DNA"/>
</dbReference>
<evidence type="ECO:0000313" key="2">
    <source>
        <dbReference type="Proteomes" id="UP000218675"/>
    </source>
</evidence>
<comment type="caution">
    <text evidence="1">The sequence shown here is derived from an EMBL/GenBank/DDBJ whole genome shotgun (WGS) entry which is preliminary data.</text>
</comment>
<name>A0ABX4HPN0_9GAMM</name>
<keyword evidence="2" id="KW-1185">Reference proteome</keyword>
<dbReference type="RefSeq" id="WP_095602816.1">
    <property type="nucleotide sequence ID" value="NZ_NSKA01000001.1"/>
</dbReference>
<evidence type="ECO:0000313" key="1">
    <source>
        <dbReference type="EMBL" id="PAU73836.1"/>
    </source>
</evidence>
<proteinExistence type="predicted"/>
<gene>
    <name evidence="1" type="ORF">CK497_04325</name>
</gene>
<protein>
    <submittedName>
        <fullName evidence="1">Uncharacterized protein</fullName>
    </submittedName>
</protein>
<sequence>MLSLALLLSKAGRLSGAGESIDCGFFHQLLGNNGDLQYFGGVSRYEILKVMWPPRALPKSTLRIQYGAKNSKQVNRPLYL</sequence>
<reference evidence="1 2" key="1">
    <citation type="submission" date="2017-08" db="EMBL/GenBank/DDBJ databases">
        <title>Halomonas binhaiensis sp. nov., isolated from saline alkaline soil.</title>
        <authorList>
            <person name="Wang D."/>
            <person name="Zhang G."/>
        </authorList>
    </citation>
    <scope>NUCLEOTIDE SEQUENCE [LARGE SCALE GENOMIC DNA]</scope>
    <source>
        <strain evidence="1 2">WN018</strain>
    </source>
</reference>
<dbReference type="Proteomes" id="UP000218675">
    <property type="component" value="Unassembled WGS sequence"/>
</dbReference>
<accession>A0ABX4HPN0</accession>
<organism evidence="1 2">
    <name type="scientific">Vreelandella alkaliphila</name>
    <dbReference type="NCBI Taxonomy" id="272774"/>
    <lineage>
        <taxon>Bacteria</taxon>
        <taxon>Pseudomonadati</taxon>
        <taxon>Pseudomonadota</taxon>
        <taxon>Gammaproteobacteria</taxon>
        <taxon>Oceanospirillales</taxon>
        <taxon>Halomonadaceae</taxon>
        <taxon>Vreelandella</taxon>
    </lineage>
</organism>